<evidence type="ECO:0000256" key="4">
    <source>
        <dbReference type="PIRSR" id="PIRSR000350-3"/>
    </source>
</evidence>
<evidence type="ECO:0000313" key="9">
    <source>
        <dbReference type="Proteomes" id="UP000051733"/>
    </source>
</evidence>
<evidence type="ECO:0000256" key="3">
    <source>
        <dbReference type="ARBA" id="ARBA00022827"/>
    </source>
</evidence>
<dbReference type="Gene3D" id="3.30.390.30">
    <property type="match status" value="1"/>
</dbReference>
<dbReference type="OrthoDB" id="9800167at2"/>
<dbReference type="SUPFAM" id="SSF55424">
    <property type="entry name" value="FAD/NAD-linked reductases, dimerisation (C-terminal) domain"/>
    <property type="match status" value="1"/>
</dbReference>
<keyword evidence="2" id="KW-0285">Flavoprotein</keyword>
<keyword evidence="9" id="KW-1185">Reference proteome</keyword>
<dbReference type="InterPro" id="IPR036188">
    <property type="entry name" value="FAD/NAD-bd_sf"/>
</dbReference>
<name>A0A0R2A6A1_9LACO</name>
<reference evidence="8 9" key="1">
    <citation type="journal article" date="2015" name="Genome Announc.">
        <title>Expanding the biotechnology potential of lactobacilli through comparative genomics of 213 strains and associated genera.</title>
        <authorList>
            <person name="Sun Z."/>
            <person name="Harris H.M."/>
            <person name="McCann A."/>
            <person name="Guo C."/>
            <person name="Argimon S."/>
            <person name="Zhang W."/>
            <person name="Yang X."/>
            <person name="Jeffery I.B."/>
            <person name="Cooney J.C."/>
            <person name="Kagawa T.F."/>
            <person name="Liu W."/>
            <person name="Song Y."/>
            <person name="Salvetti E."/>
            <person name="Wrobel A."/>
            <person name="Rasinkangas P."/>
            <person name="Parkhill J."/>
            <person name="Rea M.C."/>
            <person name="O'Sullivan O."/>
            <person name="Ritari J."/>
            <person name="Douillard F.P."/>
            <person name="Paul Ross R."/>
            <person name="Yang R."/>
            <person name="Briner A.E."/>
            <person name="Felis G.E."/>
            <person name="de Vos W.M."/>
            <person name="Barrangou R."/>
            <person name="Klaenhammer T.R."/>
            <person name="Caufield P.W."/>
            <person name="Cui Y."/>
            <person name="Zhang H."/>
            <person name="O'Toole P.W."/>
        </authorList>
    </citation>
    <scope>NUCLEOTIDE SEQUENCE [LARGE SCALE GENOMIC DNA]</scope>
    <source>
        <strain evidence="8 9">DSM 20634</strain>
    </source>
</reference>
<feature type="binding site" evidence="4">
    <location>
        <position position="261"/>
    </location>
    <ligand>
        <name>NAD(+)</name>
        <dbReference type="ChEBI" id="CHEBI:57540"/>
    </ligand>
</feature>
<evidence type="ECO:0000256" key="2">
    <source>
        <dbReference type="ARBA" id="ARBA00022630"/>
    </source>
</evidence>
<dbReference type="PANTHER" id="PTHR43014:SF5">
    <property type="entry name" value="GLUTATHIONE REDUCTASE (NADPH)"/>
    <property type="match status" value="1"/>
</dbReference>
<dbReference type="PRINTS" id="PR00368">
    <property type="entry name" value="FADPNR"/>
</dbReference>
<feature type="domain" description="Pyridine nucleotide-disulphide oxidoreductase dimerisation" evidence="6">
    <location>
        <begin position="337"/>
        <end position="440"/>
    </location>
</feature>
<organism evidence="8 9">
    <name type="scientific">Paucilactobacillus vaccinostercus DSM 20634</name>
    <dbReference type="NCBI Taxonomy" id="1423813"/>
    <lineage>
        <taxon>Bacteria</taxon>
        <taxon>Bacillati</taxon>
        <taxon>Bacillota</taxon>
        <taxon>Bacilli</taxon>
        <taxon>Lactobacillales</taxon>
        <taxon>Lactobacillaceae</taxon>
        <taxon>Paucilactobacillus</taxon>
    </lineage>
</organism>
<dbReference type="RefSeq" id="WP_057777276.1">
    <property type="nucleotide sequence ID" value="NZ_AYYY01000005.1"/>
</dbReference>
<proteinExistence type="inferred from homology"/>
<keyword evidence="3 4" id="KW-0274">FAD</keyword>
<dbReference type="InterPro" id="IPR016156">
    <property type="entry name" value="FAD/NAD-linked_Rdtase_dimer_sf"/>
</dbReference>
<feature type="disulfide bond" description="Redox-active" evidence="5">
    <location>
        <begin position="42"/>
        <end position="47"/>
    </location>
</feature>
<dbReference type="STRING" id="1423813.FC26_GL002169"/>
<dbReference type="InterPro" id="IPR004099">
    <property type="entry name" value="Pyr_nucl-diS_OxRdtase_dimer"/>
</dbReference>
<evidence type="ECO:0000259" key="7">
    <source>
        <dbReference type="Pfam" id="PF07992"/>
    </source>
</evidence>
<evidence type="ECO:0000313" key="8">
    <source>
        <dbReference type="EMBL" id="KRM62592.1"/>
    </source>
</evidence>
<dbReference type="PIRSF" id="PIRSF000350">
    <property type="entry name" value="Mercury_reductase_MerA"/>
    <property type="match status" value="1"/>
</dbReference>
<dbReference type="Gene3D" id="3.50.50.60">
    <property type="entry name" value="FAD/NAD(P)-binding domain"/>
    <property type="match status" value="2"/>
</dbReference>
<feature type="binding site" evidence="4">
    <location>
        <position position="301"/>
    </location>
    <ligand>
        <name>FAD</name>
        <dbReference type="ChEBI" id="CHEBI:57692"/>
    </ligand>
</feature>
<comment type="similarity">
    <text evidence="1">Belongs to the class-I pyridine nucleotide-disulfide oxidoreductase family.</text>
</comment>
<dbReference type="PANTHER" id="PTHR43014">
    <property type="entry name" value="MERCURIC REDUCTASE"/>
    <property type="match status" value="1"/>
</dbReference>
<feature type="domain" description="FAD/NAD(P)-binding" evidence="7">
    <location>
        <begin position="6"/>
        <end position="318"/>
    </location>
</feature>
<keyword evidence="4" id="KW-0547">Nucleotide-binding</keyword>
<comment type="cofactor">
    <cofactor evidence="4">
        <name>FAD</name>
        <dbReference type="ChEBI" id="CHEBI:57692"/>
    </cofactor>
    <text evidence="4">Binds 1 FAD per subunit.</text>
</comment>
<dbReference type="EMBL" id="AYYY01000005">
    <property type="protein sequence ID" value="KRM62592.1"/>
    <property type="molecule type" value="Genomic_DNA"/>
</dbReference>
<keyword evidence="4" id="KW-0520">NAD</keyword>
<comment type="caution">
    <text evidence="8">The sequence shown here is derived from an EMBL/GenBank/DDBJ whole genome shotgun (WGS) entry which is preliminary data.</text>
</comment>
<feature type="binding site" evidence="4">
    <location>
        <begin position="174"/>
        <end position="181"/>
    </location>
    <ligand>
        <name>NAD(+)</name>
        <dbReference type="ChEBI" id="CHEBI:57540"/>
    </ligand>
</feature>
<dbReference type="AlphaFoldDB" id="A0A0R2A6A1"/>
<dbReference type="InterPro" id="IPR023753">
    <property type="entry name" value="FAD/NAD-binding_dom"/>
</dbReference>
<evidence type="ECO:0000259" key="6">
    <source>
        <dbReference type="Pfam" id="PF02852"/>
    </source>
</evidence>
<feature type="binding site" evidence="4">
    <location>
        <position position="51"/>
    </location>
    <ligand>
        <name>FAD</name>
        <dbReference type="ChEBI" id="CHEBI:57692"/>
    </ligand>
</feature>
<dbReference type="GO" id="GO:0000166">
    <property type="term" value="F:nucleotide binding"/>
    <property type="evidence" value="ECO:0007669"/>
    <property type="project" value="UniProtKB-KW"/>
</dbReference>
<evidence type="ECO:0000256" key="1">
    <source>
        <dbReference type="ARBA" id="ARBA00007532"/>
    </source>
</evidence>
<dbReference type="PATRIC" id="fig|1423813.3.peg.2208"/>
<dbReference type="GO" id="GO:0016491">
    <property type="term" value="F:oxidoreductase activity"/>
    <property type="evidence" value="ECO:0007669"/>
    <property type="project" value="InterPro"/>
</dbReference>
<dbReference type="Pfam" id="PF02852">
    <property type="entry name" value="Pyr_redox_dim"/>
    <property type="match status" value="1"/>
</dbReference>
<gene>
    <name evidence="8" type="ORF">FC26_GL002169</name>
</gene>
<dbReference type="PRINTS" id="PR00411">
    <property type="entry name" value="PNDRDTASEI"/>
</dbReference>
<dbReference type="SUPFAM" id="SSF51905">
    <property type="entry name" value="FAD/NAD(P)-binding domain"/>
    <property type="match status" value="1"/>
</dbReference>
<protein>
    <submittedName>
        <fullName evidence="8">Glutathione reductase</fullName>
    </submittedName>
</protein>
<accession>A0A0R2A6A1</accession>
<sequence>MEKYDYDVIIIGAGPGGLAAAYQLSATHKVLVVEKHLWGGTCPNYGCDPKKMLYGIVETQRQAQKYKHNGLEDTAHLKVNWHDMMQFKRSYTNQIPGGTENGLTNADIDHIAGTCHFLNAHQIQVNERQISAQYFIIATGAEASIPDIEGNNWLKTSTDFLDEDSLPAKIAFIGGGYVAIELANIAVSAGAEVHIFQHNSRVLRSFPEEYTQKLVSLLTEKGIVFHFNDTITGVKKGAHTFQVTSQHQQSLSVDAVYAATGRHASVGSLNLENTTAAYTSKGISVNDHLQTDAPNIFAVGDVIDKKIPKLTPVASFEGRYVAQQIKKISASIQYPVVPHTVFSGPELSQVGVSLETAEQHPELFKINSASVGKWYTYNRLLDTDAQVTVILNQQDQTVAGAVVLATNAEELINYFTLMIKNKTTVNDLKNFIPVYPSVASDLTYYM</sequence>
<dbReference type="Proteomes" id="UP000051733">
    <property type="component" value="Unassembled WGS sequence"/>
</dbReference>
<dbReference type="Pfam" id="PF07992">
    <property type="entry name" value="Pyr_redox_2"/>
    <property type="match status" value="1"/>
</dbReference>
<evidence type="ECO:0000256" key="5">
    <source>
        <dbReference type="PIRSR" id="PIRSR000350-4"/>
    </source>
</evidence>
<dbReference type="InterPro" id="IPR001100">
    <property type="entry name" value="Pyr_nuc-diS_OxRdtase"/>
</dbReference>